<evidence type="ECO:0000313" key="2">
    <source>
        <dbReference type="Proteomes" id="UP001162834"/>
    </source>
</evidence>
<evidence type="ECO:0000313" key="1">
    <source>
        <dbReference type="EMBL" id="UGS37318.1"/>
    </source>
</evidence>
<organism evidence="1 2">
    <name type="scientific">Capillimicrobium parvum</name>
    <dbReference type="NCBI Taxonomy" id="2884022"/>
    <lineage>
        <taxon>Bacteria</taxon>
        <taxon>Bacillati</taxon>
        <taxon>Actinomycetota</taxon>
        <taxon>Thermoleophilia</taxon>
        <taxon>Solirubrobacterales</taxon>
        <taxon>Capillimicrobiaceae</taxon>
        <taxon>Capillimicrobium</taxon>
    </lineage>
</organism>
<dbReference type="EMBL" id="CP087164">
    <property type="protein sequence ID" value="UGS37318.1"/>
    <property type="molecule type" value="Genomic_DNA"/>
</dbReference>
<accession>A0A9E7C2C9</accession>
<name>A0A9E7C2C9_9ACTN</name>
<dbReference type="AlphaFoldDB" id="A0A9E7C2C9"/>
<keyword evidence="2" id="KW-1185">Reference proteome</keyword>
<proteinExistence type="predicted"/>
<dbReference type="InterPro" id="IPR011008">
    <property type="entry name" value="Dimeric_a/b-barrel"/>
</dbReference>
<protein>
    <recommendedName>
        <fullName evidence="3">ABM domain-containing protein</fullName>
    </recommendedName>
</protein>
<dbReference type="RefSeq" id="WP_259311375.1">
    <property type="nucleotide sequence ID" value="NZ_CP087164.1"/>
</dbReference>
<dbReference type="KEGG" id="sbae:DSM104329_03733"/>
<evidence type="ECO:0008006" key="3">
    <source>
        <dbReference type="Google" id="ProtNLM"/>
    </source>
</evidence>
<dbReference type="Proteomes" id="UP001162834">
    <property type="component" value="Chromosome"/>
</dbReference>
<reference evidence="1" key="1">
    <citation type="journal article" date="2022" name="Int. J. Syst. Evol. Microbiol.">
        <title>Pseudomonas aegrilactucae sp. nov. and Pseudomonas morbosilactucae sp. nov., pathogens causing bacterial rot of lettuce in Japan.</title>
        <authorList>
            <person name="Sawada H."/>
            <person name="Fujikawa T."/>
            <person name="Satou M."/>
        </authorList>
    </citation>
    <scope>NUCLEOTIDE SEQUENCE</scope>
    <source>
        <strain evidence="1">0166_1</strain>
    </source>
</reference>
<gene>
    <name evidence="1" type="ORF">DSM104329_03733</name>
</gene>
<dbReference type="SUPFAM" id="SSF54909">
    <property type="entry name" value="Dimeric alpha+beta barrel"/>
    <property type="match status" value="1"/>
</dbReference>
<dbReference type="Gene3D" id="3.30.70.100">
    <property type="match status" value="1"/>
</dbReference>
<sequence length="101" mass="11524">MADDLYAEIVRVRPKDAAAEARLLEIRDDLVQSYRDNFPAFVSCRLLRPEEGGTWVDLWLWTSKAAAEEALADTSRTPLFEEWGSLVELVQFEWAAVLADH</sequence>